<evidence type="ECO:0000256" key="3">
    <source>
        <dbReference type="ARBA" id="ARBA00022692"/>
    </source>
</evidence>
<protein>
    <submittedName>
        <fullName evidence="9">DMT family transporter</fullName>
    </submittedName>
</protein>
<dbReference type="GO" id="GO:0016020">
    <property type="term" value="C:membrane"/>
    <property type="evidence" value="ECO:0007669"/>
    <property type="project" value="UniProtKB-SubCell"/>
</dbReference>
<dbReference type="InterPro" id="IPR050638">
    <property type="entry name" value="AA-Vitamin_Transporters"/>
</dbReference>
<dbReference type="Proteomes" id="UP000501753">
    <property type="component" value="Chromosome"/>
</dbReference>
<evidence type="ECO:0000256" key="6">
    <source>
        <dbReference type="SAM" id="MobiDB-lite"/>
    </source>
</evidence>
<feature type="transmembrane region" description="Helical" evidence="7">
    <location>
        <begin position="187"/>
        <end position="205"/>
    </location>
</feature>
<evidence type="ECO:0000256" key="4">
    <source>
        <dbReference type="ARBA" id="ARBA00022989"/>
    </source>
</evidence>
<feature type="transmembrane region" description="Helical" evidence="7">
    <location>
        <begin position="69"/>
        <end position="91"/>
    </location>
</feature>
<comment type="subcellular location">
    <subcellularLocation>
        <location evidence="1">Membrane</location>
        <topology evidence="1">Multi-pass membrane protein</topology>
    </subcellularLocation>
</comment>
<feature type="transmembrane region" description="Helical" evidence="7">
    <location>
        <begin position="245"/>
        <end position="262"/>
    </location>
</feature>
<feature type="transmembrane region" description="Helical" evidence="7">
    <location>
        <begin position="103"/>
        <end position="120"/>
    </location>
</feature>
<evidence type="ECO:0000256" key="1">
    <source>
        <dbReference type="ARBA" id="ARBA00004141"/>
    </source>
</evidence>
<keyword evidence="5 7" id="KW-0472">Membrane</keyword>
<evidence type="ECO:0000259" key="8">
    <source>
        <dbReference type="Pfam" id="PF00892"/>
    </source>
</evidence>
<dbReference type="OrthoDB" id="4630069at2"/>
<dbReference type="Proteomes" id="UP000271291">
    <property type="component" value="Chromosome"/>
</dbReference>
<evidence type="ECO:0000256" key="5">
    <source>
        <dbReference type="ARBA" id="ARBA00023136"/>
    </source>
</evidence>
<evidence type="ECO:0000313" key="11">
    <source>
        <dbReference type="Proteomes" id="UP000271291"/>
    </source>
</evidence>
<dbReference type="InterPro" id="IPR037185">
    <property type="entry name" value="EmrE-like"/>
</dbReference>
<evidence type="ECO:0000313" key="9">
    <source>
        <dbReference type="EMBL" id="AZS82965.1"/>
    </source>
</evidence>
<keyword evidence="3 7" id="KW-0812">Transmembrane</keyword>
<reference evidence="10 12" key="1">
    <citation type="submission" date="2018-04" db="EMBL/GenBank/DDBJ databases">
        <title>Complete genome sequences of Streptomyces griseoviridis K61 and characterization of antagonistic properties of biological control agents.</title>
        <authorList>
            <person name="Mariita R.M."/>
            <person name="Sello J.K."/>
        </authorList>
    </citation>
    <scope>NUCLEOTIDE SEQUENCE [LARGE SCALE GENOMIC DNA]</scope>
    <source>
        <strain evidence="10 12">K61</strain>
    </source>
</reference>
<dbReference type="PANTHER" id="PTHR32322">
    <property type="entry name" value="INNER MEMBRANE TRANSPORTER"/>
    <property type="match status" value="1"/>
</dbReference>
<dbReference type="EMBL" id="CP034687">
    <property type="protein sequence ID" value="AZS82965.1"/>
    <property type="molecule type" value="Genomic_DNA"/>
</dbReference>
<feature type="region of interest" description="Disordered" evidence="6">
    <location>
        <begin position="1"/>
        <end position="65"/>
    </location>
</feature>
<reference evidence="9 11" key="2">
    <citation type="submission" date="2018-12" db="EMBL/GenBank/DDBJ databases">
        <title>Streptomyces griseoviridis F1-27 complete genome.</title>
        <authorList>
            <person name="Mariita R.M."/>
            <person name="Sello J.K."/>
        </authorList>
    </citation>
    <scope>NUCLEOTIDE SEQUENCE [LARGE SCALE GENOMIC DNA]</scope>
    <source>
        <strain evidence="9 11">F1-27</strain>
    </source>
</reference>
<gene>
    <name evidence="10" type="ORF">DDJ31_38740</name>
    <name evidence="9" type="ORF">ELQ87_00620</name>
</gene>
<sequence length="354" mass="36334">MKSKSTPPVSAVPGMVRHRVPSYPQPMTMDDRNDAPHPGAGTSAAASPRPPATATTPGSPTPAARPTTAVTTLLTLATAVLWALLWALAFITTKLALEDASPGWVVGVRCLAAGAVLVSLRARHLPAARRELGRLTLAGLLTTTGYLGVIGFALPHLSAGMAAVLSSGTPLLVVTLTVLSSRSRLRPVHAAGLVLGVVGIVMSAVDRLNLGVVTVGGIVLGCCAVCCLALGTFLTPYLIRPGTDLFLATGWQSLTGAVPLLLITACTGDLVPDGMGPRLVGLMLYLALGASILGMTLWLLLIRRVGPSRASIAQFMPPLFSIALAAALLGEPVTPLEALAVVPVALSTVLTTRR</sequence>
<dbReference type="SUPFAM" id="SSF103481">
    <property type="entry name" value="Multidrug resistance efflux transporter EmrE"/>
    <property type="match status" value="2"/>
</dbReference>
<evidence type="ECO:0000256" key="7">
    <source>
        <dbReference type="SAM" id="Phobius"/>
    </source>
</evidence>
<dbReference type="EMBL" id="CP029078">
    <property type="protein sequence ID" value="QCN90184.1"/>
    <property type="molecule type" value="Genomic_DNA"/>
</dbReference>
<name>A0A3Q9KND2_STRGD</name>
<feature type="domain" description="EamA" evidence="8">
    <location>
        <begin position="217"/>
        <end position="352"/>
    </location>
</feature>
<evidence type="ECO:0000256" key="2">
    <source>
        <dbReference type="ARBA" id="ARBA00007362"/>
    </source>
</evidence>
<feature type="transmembrane region" description="Helical" evidence="7">
    <location>
        <begin position="160"/>
        <end position="180"/>
    </location>
</feature>
<dbReference type="InterPro" id="IPR000620">
    <property type="entry name" value="EamA_dom"/>
</dbReference>
<organism evidence="9 11">
    <name type="scientific">Streptomyces griseoviridis</name>
    <dbReference type="NCBI Taxonomy" id="45398"/>
    <lineage>
        <taxon>Bacteria</taxon>
        <taxon>Bacillati</taxon>
        <taxon>Actinomycetota</taxon>
        <taxon>Actinomycetes</taxon>
        <taxon>Kitasatosporales</taxon>
        <taxon>Streptomycetaceae</taxon>
        <taxon>Streptomyces</taxon>
    </lineage>
</organism>
<feature type="transmembrane region" description="Helical" evidence="7">
    <location>
        <begin position="132"/>
        <end position="154"/>
    </location>
</feature>
<dbReference type="PANTHER" id="PTHR32322:SF2">
    <property type="entry name" value="EAMA DOMAIN-CONTAINING PROTEIN"/>
    <property type="match status" value="1"/>
</dbReference>
<feature type="transmembrane region" description="Helical" evidence="7">
    <location>
        <begin position="282"/>
        <end position="300"/>
    </location>
</feature>
<comment type="similarity">
    <text evidence="2">Belongs to the EamA transporter family.</text>
</comment>
<keyword evidence="4 7" id="KW-1133">Transmembrane helix</keyword>
<evidence type="ECO:0000313" key="12">
    <source>
        <dbReference type="Proteomes" id="UP000501753"/>
    </source>
</evidence>
<dbReference type="AlphaFoldDB" id="A0A3Q9KND2"/>
<proteinExistence type="inferred from homology"/>
<dbReference type="KEGG" id="sgd:ELQ87_00620"/>
<keyword evidence="12" id="KW-1185">Reference proteome</keyword>
<feature type="domain" description="EamA" evidence="8">
    <location>
        <begin position="77"/>
        <end position="203"/>
    </location>
</feature>
<feature type="compositionally biased region" description="Low complexity" evidence="6">
    <location>
        <begin position="40"/>
        <end position="65"/>
    </location>
</feature>
<accession>A0A3Q9KND2</accession>
<dbReference type="Pfam" id="PF00892">
    <property type="entry name" value="EamA"/>
    <property type="match status" value="2"/>
</dbReference>
<evidence type="ECO:0000313" key="10">
    <source>
        <dbReference type="EMBL" id="QCN90184.1"/>
    </source>
</evidence>
<feature type="transmembrane region" description="Helical" evidence="7">
    <location>
        <begin position="211"/>
        <end position="233"/>
    </location>
</feature>